<gene>
    <name evidence="1" type="ORF">CCAND38_120012</name>
    <name evidence="2" type="ORF">CCAND93_870012</name>
    <name evidence="3" type="ORF">CKY20_00055</name>
</gene>
<dbReference type="EMBL" id="CDOI01000024">
    <property type="protein sequence ID" value="CEN43602.1"/>
    <property type="molecule type" value="Genomic_DNA"/>
</dbReference>
<evidence type="ECO:0000313" key="6">
    <source>
        <dbReference type="Proteomes" id="UP000265497"/>
    </source>
</evidence>
<evidence type="ECO:0000313" key="5">
    <source>
        <dbReference type="Proteomes" id="UP000045051"/>
    </source>
</evidence>
<evidence type="ECO:0000313" key="4">
    <source>
        <dbReference type="Proteomes" id="UP000038200"/>
    </source>
</evidence>
<evidence type="ECO:0000313" key="2">
    <source>
        <dbReference type="EMBL" id="CEN54389.1"/>
    </source>
</evidence>
<dbReference type="EMBL" id="NSDI01000001">
    <property type="protein sequence ID" value="RIY37980.1"/>
    <property type="molecule type" value="Genomic_DNA"/>
</dbReference>
<dbReference type="Proteomes" id="UP000038200">
    <property type="component" value="Unassembled WGS sequence"/>
</dbReference>
<sequence length="82" mass="9780">MRRNRIYQSFEEIESDLKILRLKKEIDWLQLKNSTSNFTDSLAPKNLMASAFSNVGGSFFKPKSRWFGLILNYALYYFFKKK</sequence>
<protein>
    <submittedName>
        <fullName evidence="2">Uncharacterized protein</fullName>
    </submittedName>
</protein>
<evidence type="ECO:0000313" key="1">
    <source>
        <dbReference type="EMBL" id="CEN43602.1"/>
    </source>
</evidence>
<evidence type="ECO:0000313" key="3">
    <source>
        <dbReference type="EMBL" id="RIY37980.1"/>
    </source>
</evidence>
<dbReference type="RefSeq" id="WP_042010031.1">
    <property type="nucleotide sequence ID" value="NZ_BOQK01000022.1"/>
</dbReference>
<name>A0A0B7I890_9FLAO</name>
<reference evidence="3 6" key="2">
    <citation type="submission" date="2017-08" db="EMBL/GenBank/DDBJ databases">
        <title>Capnocytophaga canis 17-158 assembly.</title>
        <authorList>
            <person name="Gulvik C.A."/>
        </authorList>
    </citation>
    <scope>NUCLEOTIDE SEQUENCE [LARGE SCALE GENOMIC DNA]</scope>
    <source>
        <strain evidence="3 6">17-158</strain>
    </source>
</reference>
<dbReference type="InterPro" id="IPR046290">
    <property type="entry name" value="DUF6327"/>
</dbReference>
<dbReference type="STRING" id="1848903.CCAND38_120012"/>
<accession>A0A0B7I890</accession>
<keyword evidence="5" id="KW-1185">Reference proteome</keyword>
<dbReference type="EMBL" id="CDOL01000280">
    <property type="protein sequence ID" value="CEN54389.1"/>
    <property type="molecule type" value="Genomic_DNA"/>
</dbReference>
<organism evidence="2 4">
    <name type="scientific">Capnocytophaga canis</name>
    <dbReference type="NCBI Taxonomy" id="1848903"/>
    <lineage>
        <taxon>Bacteria</taxon>
        <taxon>Pseudomonadati</taxon>
        <taxon>Bacteroidota</taxon>
        <taxon>Flavobacteriia</taxon>
        <taxon>Flavobacteriales</taxon>
        <taxon>Flavobacteriaceae</taxon>
        <taxon>Capnocytophaga</taxon>
    </lineage>
</organism>
<dbReference type="Pfam" id="PF19852">
    <property type="entry name" value="DUF6327"/>
    <property type="match status" value="1"/>
</dbReference>
<dbReference type="AlphaFoldDB" id="A0A0B7I890"/>
<reference evidence="4 5" key="1">
    <citation type="submission" date="2015-01" db="EMBL/GenBank/DDBJ databases">
        <authorList>
            <person name="MANFREDI Pablo"/>
        </authorList>
    </citation>
    <scope>NUCLEOTIDE SEQUENCE [LARGE SCALE GENOMIC DNA]</scope>
    <source>
        <strain evidence="1 5">CcD38</strain>
        <strain evidence="2 4">CcD93</strain>
    </source>
</reference>
<dbReference type="Proteomes" id="UP000045051">
    <property type="component" value="Unassembled WGS sequence"/>
</dbReference>
<dbReference type="Proteomes" id="UP000265497">
    <property type="component" value="Unassembled WGS sequence"/>
</dbReference>
<dbReference type="OrthoDB" id="1150607at2"/>
<proteinExistence type="predicted"/>